<feature type="region of interest" description="Disordered" evidence="1">
    <location>
        <begin position="736"/>
        <end position="764"/>
    </location>
</feature>
<feature type="domain" description="R3H" evidence="2">
    <location>
        <begin position="630"/>
        <end position="693"/>
    </location>
</feature>
<dbReference type="InParanoid" id="A0A1E7FHJ4"/>
<proteinExistence type="predicted"/>
<reference evidence="3 4" key="1">
    <citation type="submission" date="2016-09" db="EMBL/GenBank/DDBJ databases">
        <title>Extensive genetic diversity and differential bi-allelic expression allows diatom success in the polar Southern Ocean.</title>
        <authorList>
            <consortium name="DOE Joint Genome Institute"/>
            <person name="Mock T."/>
            <person name="Otillar R.P."/>
            <person name="Strauss J."/>
            <person name="Dupont C."/>
            <person name="Frickenhaus S."/>
            <person name="Maumus F."/>
            <person name="Mcmullan M."/>
            <person name="Sanges R."/>
            <person name="Schmutz J."/>
            <person name="Toseland A."/>
            <person name="Valas R."/>
            <person name="Veluchamy A."/>
            <person name="Ward B.J."/>
            <person name="Allen A."/>
            <person name="Barry K."/>
            <person name="Falciatore A."/>
            <person name="Ferrante M."/>
            <person name="Fortunato A.E."/>
            <person name="Gloeckner G."/>
            <person name="Gruber A."/>
            <person name="Hipkin R."/>
            <person name="Janech M."/>
            <person name="Kroth P."/>
            <person name="Leese F."/>
            <person name="Lindquist E."/>
            <person name="Lyon B.R."/>
            <person name="Martin J."/>
            <person name="Mayer C."/>
            <person name="Parker M."/>
            <person name="Quesneville H."/>
            <person name="Raymond J."/>
            <person name="Uhlig C."/>
            <person name="Valentin K.U."/>
            <person name="Worden A.Z."/>
            <person name="Armbrust E.V."/>
            <person name="Bowler C."/>
            <person name="Green B."/>
            <person name="Moulton V."/>
            <person name="Van Oosterhout C."/>
            <person name="Grigoriev I."/>
        </authorList>
    </citation>
    <scope>NUCLEOTIDE SEQUENCE [LARGE SCALE GENOMIC DNA]</scope>
    <source>
        <strain evidence="3 4">CCMP1102</strain>
    </source>
</reference>
<dbReference type="Gene3D" id="3.30.1370.50">
    <property type="entry name" value="R3H-like domain"/>
    <property type="match status" value="1"/>
</dbReference>
<feature type="region of interest" description="Disordered" evidence="1">
    <location>
        <begin position="1"/>
        <end position="101"/>
    </location>
</feature>
<dbReference type="PANTHER" id="PTHR16148:SF14">
    <property type="entry name" value="MYND-TYPE DOMAIN-CONTAINING PROTEIN"/>
    <property type="match status" value="1"/>
</dbReference>
<feature type="region of interest" description="Disordered" evidence="1">
    <location>
        <begin position="360"/>
        <end position="422"/>
    </location>
</feature>
<feature type="region of interest" description="Disordered" evidence="1">
    <location>
        <begin position="442"/>
        <end position="505"/>
    </location>
</feature>
<feature type="compositionally biased region" description="Basic residues" evidence="1">
    <location>
        <begin position="25"/>
        <end position="35"/>
    </location>
</feature>
<feature type="compositionally biased region" description="Low complexity" evidence="1">
    <location>
        <begin position="194"/>
        <end position="204"/>
    </location>
</feature>
<dbReference type="PROSITE" id="PS51061">
    <property type="entry name" value="R3H"/>
    <property type="match status" value="1"/>
</dbReference>
<dbReference type="KEGG" id="fcy:FRACYDRAFT_225362"/>
<sequence length="906" mass="100280">MNTTTGDDDDNANNNNKGKKEQQQKRRKQKQKQKQPKQGNNEGGDTENHDNDNDNDGNNNNNSNSNNKQENKNTATKKNNQKKKKKNNNKKKFPWRRHIPTGTVDPITLENLQTLEYPPFALVADLPYLPVPEWPIIISSAESINNTTNDKKTSKDHNNNKPKKDVVDVDELNRERLAEQWGMHLLPSKEKKTTTTTATTASSPPAEPIPLSERPLNLFDGRALAFYMVSQLQFIDPFTRRDLTRPELVNLDRYLSRYGGGDAYDAKGITLSSAGAAATTAQGRADIMQQMAQNLLNSLFSGHSVSTVTPNSGSNSSSSRSSNPNQIVDDSTRRQQQQQQQHLLESFSLQEQYTAMQRYEQASATAGREQQNESGFGDAGNYYNDGNIGGGGFTIIDDDENPELRGRNDFPSLSSTATTTNGGGVVDRSSFYSASHIAGHQGSNGPSMTTGGAFPSLQSAASANNASSSASPENASININNSNNNNINLNGKSSSKAKKSKTLSKISGIVKKTTSEEKEKQWNAREAARRKALMSNLTFGSIPSAVGPSHTLLTPPTHGSIPSATDEQLERNRAFAEALGVKPATQRQNYASGWARPTTEGDDGVNDELLHELDAALYPDTIVAQARDRIPLLLKLEKKWMRFLNDDKAASLPLNNMDKPSRKFVHQYAEFWNLKTESFDPEPKRYIHCVKLLNTRMPRPLLSDAARHWRGPTYLPDATRTLYDSLALPDATRTMCDHTSQQTAGQTSKSRELPPPPNRVPLSLKNRSISPTAAASSELPYRAVTSMSSSKGVAIPGGTVQNSRLDALIDKERPQLDLLPRSVPLELPPLEQQTTAAYDAEEDLRKRQARTEERRLKQRKIEEKKKQVLEEAFASDDEDDVKARISDCDSEWGDEQEALYVESDEE</sequence>
<feature type="region of interest" description="Disordered" evidence="1">
    <location>
        <begin position="306"/>
        <end position="342"/>
    </location>
</feature>
<protein>
    <recommendedName>
        <fullName evidence="2">R3H domain-containing protein</fullName>
    </recommendedName>
</protein>
<dbReference type="AlphaFoldDB" id="A0A1E7FHJ4"/>
<feature type="compositionally biased region" description="Low complexity" evidence="1">
    <location>
        <begin position="459"/>
        <end position="494"/>
    </location>
</feature>
<dbReference type="EMBL" id="KV784357">
    <property type="protein sequence ID" value="OEU17656.1"/>
    <property type="molecule type" value="Genomic_DNA"/>
</dbReference>
<dbReference type="SUPFAM" id="SSF82708">
    <property type="entry name" value="R3H domain"/>
    <property type="match status" value="1"/>
</dbReference>
<evidence type="ECO:0000259" key="2">
    <source>
        <dbReference type="PROSITE" id="PS51061"/>
    </source>
</evidence>
<dbReference type="OrthoDB" id="3247158at2759"/>
<feature type="compositionally biased region" description="Low complexity" evidence="1">
    <location>
        <begin position="306"/>
        <end position="325"/>
    </location>
</feature>
<evidence type="ECO:0000256" key="1">
    <source>
        <dbReference type="SAM" id="MobiDB-lite"/>
    </source>
</evidence>
<dbReference type="GO" id="GO:0003676">
    <property type="term" value="F:nucleic acid binding"/>
    <property type="evidence" value="ECO:0007669"/>
    <property type="project" value="UniProtKB-UniRule"/>
</dbReference>
<feature type="compositionally biased region" description="Basic residues" evidence="1">
    <location>
        <begin position="79"/>
        <end position="99"/>
    </location>
</feature>
<dbReference type="InterPro" id="IPR036867">
    <property type="entry name" value="R3H_dom_sf"/>
</dbReference>
<feature type="compositionally biased region" description="Low complexity" evidence="1">
    <location>
        <begin position="375"/>
        <end position="386"/>
    </location>
</feature>
<accession>A0A1E7FHJ4</accession>
<dbReference type="Pfam" id="PF01424">
    <property type="entry name" value="R3H"/>
    <property type="match status" value="1"/>
</dbReference>
<organism evidence="3 4">
    <name type="scientific">Fragilariopsis cylindrus CCMP1102</name>
    <dbReference type="NCBI Taxonomy" id="635003"/>
    <lineage>
        <taxon>Eukaryota</taxon>
        <taxon>Sar</taxon>
        <taxon>Stramenopiles</taxon>
        <taxon>Ochrophyta</taxon>
        <taxon>Bacillariophyta</taxon>
        <taxon>Bacillariophyceae</taxon>
        <taxon>Bacillariophycidae</taxon>
        <taxon>Bacillariales</taxon>
        <taxon>Bacillariaceae</taxon>
        <taxon>Fragilariopsis</taxon>
    </lineage>
</organism>
<feature type="compositionally biased region" description="Polar residues" evidence="1">
    <location>
        <begin position="737"/>
        <end position="748"/>
    </location>
</feature>
<evidence type="ECO:0000313" key="4">
    <source>
        <dbReference type="Proteomes" id="UP000095751"/>
    </source>
</evidence>
<feature type="compositionally biased region" description="Acidic residues" evidence="1">
    <location>
        <begin position="1"/>
        <end position="11"/>
    </location>
</feature>
<feature type="region of interest" description="Disordered" evidence="1">
    <location>
        <begin position="188"/>
        <end position="209"/>
    </location>
</feature>
<feature type="compositionally biased region" description="Basic and acidic residues" evidence="1">
    <location>
        <begin position="149"/>
        <end position="166"/>
    </location>
</feature>
<keyword evidence="4" id="KW-1185">Reference proteome</keyword>
<dbReference type="PANTHER" id="PTHR16148">
    <property type="entry name" value="NF-KAPPA-B-REPRESSING FACTOR-RELATED"/>
    <property type="match status" value="1"/>
</dbReference>
<feature type="compositionally biased region" description="Low complexity" evidence="1">
    <location>
        <begin position="56"/>
        <end position="78"/>
    </location>
</feature>
<feature type="region of interest" description="Disordered" evidence="1">
    <location>
        <begin position="146"/>
        <end position="166"/>
    </location>
</feature>
<gene>
    <name evidence="3" type="ORF">FRACYDRAFT_225362</name>
</gene>
<dbReference type="Proteomes" id="UP000095751">
    <property type="component" value="Unassembled WGS sequence"/>
</dbReference>
<dbReference type="InterPro" id="IPR001374">
    <property type="entry name" value="R3H_dom"/>
</dbReference>
<evidence type="ECO:0000313" key="3">
    <source>
        <dbReference type="EMBL" id="OEU17656.1"/>
    </source>
</evidence>
<feature type="compositionally biased region" description="Polar residues" evidence="1">
    <location>
        <begin position="360"/>
        <end position="374"/>
    </location>
</feature>
<name>A0A1E7FHJ4_9STRA</name>
<feature type="compositionally biased region" description="Polar residues" evidence="1">
    <location>
        <begin position="411"/>
        <end position="420"/>
    </location>
</feature>